<dbReference type="NCBIfam" id="TIGR00277">
    <property type="entry name" value="HDIG"/>
    <property type="match status" value="1"/>
</dbReference>
<dbReference type="Gene3D" id="1.10.3210.10">
    <property type="entry name" value="Hypothetical protein af1432"/>
    <property type="match status" value="1"/>
</dbReference>
<evidence type="ECO:0000313" key="4">
    <source>
        <dbReference type="Proteomes" id="UP000199006"/>
    </source>
</evidence>
<dbReference type="PANTHER" id="PTHR43155:SF2">
    <property type="entry name" value="CYCLIC DI-GMP PHOSPHODIESTERASE PA4108"/>
    <property type="match status" value="1"/>
</dbReference>
<dbReference type="SUPFAM" id="SSF109604">
    <property type="entry name" value="HD-domain/PDEase-like"/>
    <property type="match status" value="1"/>
</dbReference>
<dbReference type="RefSeq" id="WP_089861751.1">
    <property type="nucleotide sequence ID" value="NZ_FOTI01000021.1"/>
</dbReference>
<sequence>MVIDEEIKSEFGGILIPPGTELNEWMIDKIIRLDLEAVKIKSAAESEKKIENKEDTLEKYQGIIENFASIFKKAYYMKKVEFNSVKTLSEEAIKISEQLELADILKMTRDIDDYTYTHSLHVGILANKFGKWLNLEENRVNNLTTAGLLHDIGKTKIDKDILTKPASLTAEEFDIVKKHPKYGYDLVKKSNRFSKEVLSAILTHHERIDGSGYLLGLKGKEIPLFGRVIAILDTFDALTTDRPYQKAVSPFKALKILEENIFGYDYKLNSIFVEKIPASLIGETVELSNGEVGKIVFINPLKPESPFVKTENNLYDLQEKRELEIKKLIKN</sequence>
<accession>A0A1I4J9T1</accession>
<dbReference type="PROSITE" id="PS51831">
    <property type="entry name" value="HD"/>
    <property type="match status" value="1"/>
</dbReference>
<dbReference type="InterPro" id="IPR037522">
    <property type="entry name" value="HD_GYP_dom"/>
</dbReference>
<dbReference type="EMBL" id="FOTI01000021">
    <property type="protein sequence ID" value="SFL63345.1"/>
    <property type="molecule type" value="Genomic_DNA"/>
</dbReference>
<dbReference type="InterPro" id="IPR003607">
    <property type="entry name" value="HD/PDEase_dom"/>
</dbReference>
<evidence type="ECO:0000259" key="2">
    <source>
        <dbReference type="PROSITE" id="PS51832"/>
    </source>
</evidence>
<protein>
    <submittedName>
        <fullName evidence="3">HDIG domain-containing protein</fullName>
    </submittedName>
</protein>
<dbReference type="OrthoDB" id="9804747at2"/>
<dbReference type="AlphaFoldDB" id="A0A1I4J9T1"/>
<dbReference type="SMART" id="SM00471">
    <property type="entry name" value="HDc"/>
    <property type="match status" value="1"/>
</dbReference>
<dbReference type="PANTHER" id="PTHR43155">
    <property type="entry name" value="CYCLIC DI-GMP PHOSPHODIESTERASE PA4108-RELATED"/>
    <property type="match status" value="1"/>
</dbReference>
<proteinExistence type="predicted"/>
<dbReference type="STRING" id="29563.SAMN02983006_01653"/>
<organism evidence="3 4">
    <name type="scientific">Halanaerobium salsuginis</name>
    <dbReference type="NCBI Taxonomy" id="29563"/>
    <lineage>
        <taxon>Bacteria</taxon>
        <taxon>Bacillati</taxon>
        <taxon>Bacillota</taxon>
        <taxon>Clostridia</taxon>
        <taxon>Halanaerobiales</taxon>
        <taxon>Halanaerobiaceae</taxon>
        <taxon>Halanaerobium</taxon>
    </lineage>
</organism>
<dbReference type="CDD" id="cd00077">
    <property type="entry name" value="HDc"/>
    <property type="match status" value="1"/>
</dbReference>
<reference evidence="3 4" key="1">
    <citation type="submission" date="2016-10" db="EMBL/GenBank/DDBJ databases">
        <authorList>
            <person name="de Groot N.N."/>
        </authorList>
    </citation>
    <scope>NUCLEOTIDE SEQUENCE [LARGE SCALE GENOMIC DNA]</scope>
    <source>
        <strain evidence="3 4">ATCC 51327</strain>
    </source>
</reference>
<keyword evidence="4" id="KW-1185">Reference proteome</keyword>
<dbReference type="PROSITE" id="PS51832">
    <property type="entry name" value="HD_GYP"/>
    <property type="match status" value="1"/>
</dbReference>
<feature type="domain" description="HD" evidence="1">
    <location>
        <begin position="115"/>
        <end position="238"/>
    </location>
</feature>
<dbReference type="Pfam" id="PF13487">
    <property type="entry name" value="HD_5"/>
    <property type="match status" value="1"/>
</dbReference>
<feature type="domain" description="HD-GYP" evidence="2">
    <location>
        <begin position="93"/>
        <end position="289"/>
    </location>
</feature>
<dbReference type="InterPro" id="IPR006674">
    <property type="entry name" value="HD_domain"/>
</dbReference>
<dbReference type="InterPro" id="IPR006675">
    <property type="entry name" value="HDIG_dom"/>
</dbReference>
<name>A0A1I4J9T1_9FIRM</name>
<gene>
    <name evidence="3" type="ORF">SAMN02983006_01653</name>
</gene>
<evidence type="ECO:0000259" key="1">
    <source>
        <dbReference type="PROSITE" id="PS51831"/>
    </source>
</evidence>
<dbReference type="Proteomes" id="UP000199006">
    <property type="component" value="Unassembled WGS sequence"/>
</dbReference>
<evidence type="ECO:0000313" key="3">
    <source>
        <dbReference type="EMBL" id="SFL63345.1"/>
    </source>
</evidence>